<dbReference type="EMBL" id="CM042047">
    <property type="protein sequence ID" value="KAI3769561.1"/>
    <property type="molecule type" value="Genomic_DNA"/>
</dbReference>
<gene>
    <name evidence="1" type="ORF">L6452_00670</name>
</gene>
<sequence length="76" mass="8324">MLVLENIGHLILTSSDGSQLITITPLPPYKKASLLHSFNIINPKSPTSVKSRVVPISQPPDRSLIFLIAGDSLRYI</sequence>
<name>A0ACB9FFD2_ARCLA</name>
<reference evidence="1 2" key="2">
    <citation type="journal article" date="2022" name="Mol. Ecol. Resour.">
        <title>The genomes of chicory, endive, great burdock and yacon provide insights into Asteraceae paleo-polyploidization history and plant inulin production.</title>
        <authorList>
            <person name="Fan W."/>
            <person name="Wang S."/>
            <person name="Wang H."/>
            <person name="Wang A."/>
            <person name="Jiang F."/>
            <person name="Liu H."/>
            <person name="Zhao H."/>
            <person name="Xu D."/>
            <person name="Zhang Y."/>
        </authorList>
    </citation>
    <scope>NUCLEOTIDE SEQUENCE [LARGE SCALE GENOMIC DNA]</scope>
    <source>
        <strain evidence="2">cv. Niubang</strain>
    </source>
</reference>
<evidence type="ECO:0000313" key="2">
    <source>
        <dbReference type="Proteomes" id="UP001055879"/>
    </source>
</evidence>
<organism evidence="1 2">
    <name type="scientific">Arctium lappa</name>
    <name type="common">Greater burdock</name>
    <name type="synonym">Lappa major</name>
    <dbReference type="NCBI Taxonomy" id="4217"/>
    <lineage>
        <taxon>Eukaryota</taxon>
        <taxon>Viridiplantae</taxon>
        <taxon>Streptophyta</taxon>
        <taxon>Embryophyta</taxon>
        <taxon>Tracheophyta</taxon>
        <taxon>Spermatophyta</taxon>
        <taxon>Magnoliopsida</taxon>
        <taxon>eudicotyledons</taxon>
        <taxon>Gunneridae</taxon>
        <taxon>Pentapetalae</taxon>
        <taxon>asterids</taxon>
        <taxon>campanulids</taxon>
        <taxon>Asterales</taxon>
        <taxon>Asteraceae</taxon>
        <taxon>Carduoideae</taxon>
        <taxon>Cardueae</taxon>
        <taxon>Arctiinae</taxon>
        <taxon>Arctium</taxon>
    </lineage>
</organism>
<reference evidence="2" key="1">
    <citation type="journal article" date="2022" name="Mol. Ecol. Resour.">
        <title>The genomes of chicory, endive, great burdock and yacon provide insights into Asteraceae palaeo-polyploidization history and plant inulin production.</title>
        <authorList>
            <person name="Fan W."/>
            <person name="Wang S."/>
            <person name="Wang H."/>
            <person name="Wang A."/>
            <person name="Jiang F."/>
            <person name="Liu H."/>
            <person name="Zhao H."/>
            <person name="Xu D."/>
            <person name="Zhang Y."/>
        </authorList>
    </citation>
    <scope>NUCLEOTIDE SEQUENCE [LARGE SCALE GENOMIC DNA]</scope>
    <source>
        <strain evidence="2">cv. Niubang</strain>
    </source>
</reference>
<comment type="caution">
    <text evidence="1">The sequence shown here is derived from an EMBL/GenBank/DDBJ whole genome shotgun (WGS) entry which is preliminary data.</text>
</comment>
<keyword evidence="2" id="KW-1185">Reference proteome</keyword>
<evidence type="ECO:0000313" key="1">
    <source>
        <dbReference type="EMBL" id="KAI3769561.1"/>
    </source>
</evidence>
<dbReference type="Proteomes" id="UP001055879">
    <property type="component" value="Linkage Group LG01"/>
</dbReference>
<accession>A0ACB9FFD2</accession>
<proteinExistence type="predicted"/>
<protein>
    <submittedName>
        <fullName evidence="1">Uncharacterized protein</fullName>
    </submittedName>
</protein>